<comment type="subcellular location">
    <subcellularLocation>
        <location evidence="1">Virion</location>
    </subcellularLocation>
</comment>
<proteinExistence type="predicted"/>
<feature type="domain" description="C1q" evidence="3">
    <location>
        <begin position="468"/>
        <end position="611"/>
    </location>
</feature>
<dbReference type="Gene3D" id="2.160.20.10">
    <property type="entry name" value="Single-stranded right-handed beta-helix, Pectin lyase-like"/>
    <property type="match status" value="1"/>
</dbReference>
<accession>A0A6J7WB68</accession>
<dbReference type="GO" id="GO:0044423">
    <property type="term" value="C:virion component"/>
    <property type="evidence" value="ECO:0007669"/>
    <property type="project" value="UniProtKB-KW"/>
</dbReference>
<dbReference type="InterPro" id="IPR024535">
    <property type="entry name" value="RHGA/B-epi-like_pectate_lyase"/>
</dbReference>
<organism evidence="4">
    <name type="scientific">uncultured Caudovirales phage</name>
    <dbReference type="NCBI Taxonomy" id="2100421"/>
    <lineage>
        <taxon>Viruses</taxon>
        <taxon>Duplodnaviria</taxon>
        <taxon>Heunggongvirae</taxon>
        <taxon>Uroviricota</taxon>
        <taxon>Caudoviricetes</taxon>
        <taxon>Peduoviridae</taxon>
        <taxon>Maltschvirus</taxon>
        <taxon>Maltschvirus maltsch</taxon>
    </lineage>
</organism>
<evidence type="ECO:0000313" key="4">
    <source>
        <dbReference type="EMBL" id="CAB5187433.1"/>
    </source>
</evidence>
<name>A0A6J7WB68_9CAUD</name>
<dbReference type="InterPro" id="IPR011050">
    <property type="entry name" value="Pectin_lyase_fold/virulence"/>
</dbReference>
<evidence type="ECO:0000256" key="2">
    <source>
        <dbReference type="ARBA" id="ARBA00022844"/>
    </source>
</evidence>
<keyword evidence="2" id="KW-0946">Virion</keyword>
<dbReference type="InterPro" id="IPR001073">
    <property type="entry name" value="C1q_dom"/>
</dbReference>
<dbReference type="Pfam" id="PF00386">
    <property type="entry name" value="C1q"/>
    <property type="match status" value="1"/>
</dbReference>
<dbReference type="Pfam" id="PF12708">
    <property type="entry name" value="Pect-lyase_RHGA_epim"/>
    <property type="match status" value="1"/>
</dbReference>
<dbReference type="SUPFAM" id="SSF49842">
    <property type="entry name" value="TNF-like"/>
    <property type="match status" value="1"/>
</dbReference>
<gene>
    <name evidence="4" type="ORF">UFOVP161_47</name>
</gene>
<dbReference type="InterPro" id="IPR012334">
    <property type="entry name" value="Pectin_lyas_fold"/>
</dbReference>
<dbReference type="SUPFAM" id="SSF51126">
    <property type="entry name" value="Pectin lyase-like"/>
    <property type="match status" value="1"/>
</dbReference>
<dbReference type="EMBL" id="LR798211">
    <property type="protein sequence ID" value="CAB5187433.1"/>
    <property type="molecule type" value="Genomic_DNA"/>
</dbReference>
<dbReference type="GO" id="GO:0019058">
    <property type="term" value="P:viral life cycle"/>
    <property type="evidence" value="ECO:0007669"/>
    <property type="project" value="UniProtKB-ARBA"/>
</dbReference>
<sequence>MTTLTPTPKQQFLDANGNPLSGGKVYTYAAGTTTPLVTYTDQGGSTPNTNPVILDSRGEAAIWLGVASYKLKLTTSTDVEIWTVDNIVSASVQALANLSESGGSALVGYLPAGTGAVATTVQAKLRETVSVKDFGATGDGVTDDSAALQTAINAVGAGGKLYIPKGTYVFATGLTRGSAITIQGDGCSGAGGTTLKYTGSGNAFTYNGGGSATGGRFQDFVLQGTASANNGVYISNAFNNILFDKVYVTDFSKASANAVYIEDAWDITFFGCYFRGSYNGVKCGIGATYAVVNACKWIGCEFIEITNVGFTLTSGSGNLLTGCDFSGQVGQIQVDLAPVLTAGTNRACNANVIENCYMEGGNVTDDTAIRIGYNATIGTSLLQGNVLSNLYMDWDGDYIHVYNALGTVIRDPKIGTVQATKKAIKVDATATYTKVEWQRRANITDSATTTQYITQDLITLTEAQGNYTSPNKSAFQARASADILNVTGNATVYSVILNTTIFDNQTEYSTTTGLFTAQKTGKYLFACQLSLGGMTGATFAQLRLVTSNRTYDLGTFGNGALSGATLGIGGSAVADLDAADTAKLTVEVTGIGANSADILANNSYFSGCLVG</sequence>
<evidence type="ECO:0000259" key="3">
    <source>
        <dbReference type="PROSITE" id="PS50871"/>
    </source>
</evidence>
<dbReference type="PROSITE" id="PS50871">
    <property type="entry name" value="C1Q"/>
    <property type="match status" value="1"/>
</dbReference>
<dbReference type="GO" id="GO:0051701">
    <property type="term" value="P:biological process involved in interaction with host"/>
    <property type="evidence" value="ECO:0007669"/>
    <property type="project" value="UniProtKB-ARBA"/>
</dbReference>
<evidence type="ECO:0000256" key="1">
    <source>
        <dbReference type="ARBA" id="ARBA00004328"/>
    </source>
</evidence>
<dbReference type="InterPro" id="IPR008983">
    <property type="entry name" value="Tumour_necrosis_fac-like_dom"/>
</dbReference>
<reference evidence="4" key="1">
    <citation type="submission" date="2020-05" db="EMBL/GenBank/DDBJ databases">
        <authorList>
            <person name="Chiriac C."/>
            <person name="Salcher M."/>
            <person name="Ghai R."/>
            <person name="Kavagutti S V."/>
        </authorList>
    </citation>
    <scope>NUCLEOTIDE SEQUENCE</scope>
</reference>
<protein>
    <submittedName>
        <fullName evidence="4">C1q domain containing protein</fullName>
    </submittedName>
</protein>